<organism evidence="2 3">
    <name type="scientific">Geodermatophilus africanus</name>
    <dbReference type="NCBI Taxonomy" id="1137993"/>
    <lineage>
        <taxon>Bacteria</taxon>
        <taxon>Bacillati</taxon>
        <taxon>Actinomycetota</taxon>
        <taxon>Actinomycetes</taxon>
        <taxon>Geodermatophilales</taxon>
        <taxon>Geodermatophilaceae</taxon>
        <taxon>Geodermatophilus</taxon>
    </lineage>
</organism>
<dbReference type="AlphaFoldDB" id="A0A1H3CVC4"/>
<gene>
    <name evidence="2" type="ORF">SAMN05660209_00758</name>
</gene>
<feature type="domain" description="Helix-turn-helix" evidence="1">
    <location>
        <begin position="3"/>
        <end position="49"/>
    </location>
</feature>
<sequence length="222" mass="24052">MVLMTTQEAAERIGVSVRHVQRLVAAGDLVAVGPDRIDAGSVAQWTAQRTGGRLRAWEEPTAWAAVALLEGVPAPWLGQAQRSRLRSALVGISGAELAARARNRAMIHRYHAHPRALDHLARDIVASGATRGIGELTATPGRLDGYVDRSAVQRLVERYRLETDPAGSVTLRATGMRRDVVAELAQGRRHVLAGLDLAGSTDARERSEGQRLLERAQEELRG</sequence>
<reference evidence="3" key="1">
    <citation type="submission" date="2016-10" db="EMBL/GenBank/DDBJ databases">
        <authorList>
            <person name="Varghese N."/>
            <person name="Submissions S."/>
        </authorList>
    </citation>
    <scope>NUCLEOTIDE SEQUENCE [LARGE SCALE GENOMIC DNA]</scope>
    <source>
        <strain evidence="3">DSM 45422</strain>
    </source>
</reference>
<proteinExistence type="predicted"/>
<evidence type="ECO:0000313" key="2">
    <source>
        <dbReference type="EMBL" id="SDX58000.1"/>
    </source>
</evidence>
<dbReference type="STRING" id="1137993.SAMN05660209_00758"/>
<dbReference type="InterPro" id="IPR041657">
    <property type="entry name" value="HTH_17"/>
</dbReference>
<accession>A0A1H3CVC4</accession>
<dbReference type="Proteomes" id="UP000198921">
    <property type="component" value="Unassembled WGS sequence"/>
</dbReference>
<dbReference type="EMBL" id="FNOT01000002">
    <property type="protein sequence ID" value="SDX58000.1"/>
    <property type="molecule type" value="Genomic_DNA"/>
</dbReference>
<keyword evidence="3" id="KW-1185">Reference proteome</keyword>
<evidence type="ECO:0000259" key="1">
    <source>
        <dbReference type="Pfam" id="PF12728"/>
    </source>
</evidence>
<name>A0A1H3CVC4_9ACTN</name>
<protein>
    <submittedName>
        <fullName evidence="2">DNA binding domain-containing protein, excisionase family</fullName>
    </submittedName>
</protein>
<evidence type="ECO:0000313" key="3">
    <source>
        <dbReference type="Proteomes" id="UP000198921"/>
    </source>
</evidence>
<dbReference type="Pfam" id="PF12728">
    <property type="entry name" value="HTH_17"/>
    <property type="match status" value="1"/>
</dbReference>